<reference evidence="1 2" key="1">
    <citation type="journal article" date="2018" name="Sci. Rep.">
        <title>Comparative genomics provides insights into the lifestyle and reveals functional heterogeneity of dark septate endophytic fungi.</title>
        <authorList>
            <person name="Knapp D.G."/>
            <person name="Nemeth J.B."/>
            <person name="Barry K."/>
            <person name="Hainaut M."/>
            <person name="Henrissat B."/>
            <person name="Johnson J."/>
            <person name="Kuo A."/>
            <person name="Lim J.H.P."/>
            <person name="Lipzen A."/>
            <person name="Nolan M."/>
            <person name="Ohm R.A."/>
            <person name="Tamas L."/>
            <person name="Grigoriev I.V."/>
            <person name="Spatafora J.W."/>
            <person name="Nagy L.G."/>
            <person name="Kovacs G.M."/>
        </authorList>
    </citation>
    <scope>NUCLEOTIDE SEQUENCE [LARGE SCALE GENOMIC DNA]</scope>
    <source>
        <strain evidence="1 2">DSE2036</strain>
    </source>
</reference>
<gene>
    <name evidence="1" type="ORF">DM02DRAFT_661905</name>
</gene>
<proteinExistence type="predicted"/>
<dbReference type="OrthoDB" id="3944494at2759"/>
<organism evidence="1 2">
    <name type="scientific">Periconia macrospinosa</name>
    <dbReference type="NCBI Taxonomy" id="97972"/>
    <lineage>
        <taxon>Eukaryota</taxon>
        <taxon>Fungi</taxon>
        <taxon>Dikarya</taxon>
        <taxon>Ascomycota</taxon>
        <taxon>Pezizomycotina</taxon>
        <taxon>Dothideomycetes</taxon>
        <taxon>Pleosporomycetidae</taxon>
        <taxon>Pleosporales</taxon>
        <taxon>Massarineae</taxon>
        <taxon>Periconiaceae</taxon>
        <taxon>Periconia</taxon>
    </lineage>
</organism>
<accession>A0A2V1D5X6</accession>
<sequence>MPQLSNCILFLMDLFTFYPEHRVLVCKSCAYAVSPAHLRSHIATKHPHDPCRAAGLDPAYSRPRKPAATLAGSLQEKYDILDPSLAKIPLPPPTHPPFRELKLYRGYQCSRCDYVLSKTKEARKCMEQHFNTHRLLPRKPGRPGKIADIPADDKGPMFFDVFCQPLRYTFPTFSTYKWCLTHLLL</sequence>
<evidence type="ECO:0000313" key="2">
    <source>
        <dbReference type="Proteomes" id="UP000244855"/>
    </source>
</evidence>
<name>A0A2V1D5X6_9PLEO</name>
<protein>
    <submittedName>
        <fullName evidence="1">Uncharacterized protein</fullName>
    </submittedName>
</protein>
<dbReference type="AlphaFoldDB" id="A0A2V1D5X6"/>
<keyword evidence="2" id="KW-1185">Reference proteome</keyword>
<evidence type="ECO:0000313" key="1">
    <source>
        <dbReference type="EMBL" id="PVH93490.1"/>
    </source>
</evidence>
<dbReference type="STRING" id="97972.A0A2V1D5X6"/>
<dbReference type="InterPro" id="IPR022698">
    <property type="entry name" value="OrsD"/>
</dbReference>
<dbReference type="Pfam" id="PF12013">
    <property type="entry name" value="OrsD"/>
    <property type="match status" value="1"/>
</dbReference>
<dbReference type="EMBL" id="KZ805586">
    <property type="protein sequence ID" value="PVH93490.1"/>
    <property type="molecule type" value="Genomic_DNA"/>
</dbReference>
<dbReference type="Proteomes" id="UP000244855">
    <property type="component" value="Unassembled WGS sequence"/>
</dbReference>